<gene>
    <name evidence="1" type="ORF">V5O48_010512</name>
</gene>
<sequence length="155" mass="17737">MASSERTFDVPVYLHPRMKTPSFAKALYLRGPWLRNANQELATKLSDYVFRLMANGRGRSGRFPKVKHIIAHMGERLPSDFYRIDRSTSVDNREIQLLTAAHRHPSISDRTQQEKRIAYGTTALVVLAEYLRSILDSSSTLPQGYNWDLEDDVLG</sequence>
<dbReference type="InterPro" id="IPR032466">
    <property type="entry name" value="Metal_Hydrolase"/>
</dbReference>
<dbReference type="EMBL" id="JBAHYK010000770">
    <property type="protein sequence ID" value="KAL0571443.1"/>
    <property type="molecule type" value="Genomic_DNA"/>
</dbReference>
<evidence type="ECO:0000313" key="1">
    <source>
        <dbReference type="EMBL" id="KAL0571443.1"/>
    </source>
</evidence>
<protein>
    <submittedName>
        <fullName evidence="1">Uncharacterized protein</fullName>
    </submittedName>
</protein>
<evidence type="ECO:0000313" key="2">
    <source>
        <dbReference type="Proteomes" id="UP001465976"/>
    </source>
</evidence>
<comment type="caution">
    <text evidence="1">The sequence shown here is derived from an EMBL/GenBank/DDBJ whole genome shotgun (WGS) entry which is preliminary data.</text>
</comment>
<organism evidence="1 2">
    <name type="scientific">Marasmius crinis-equi</name>
    <dbReference type="NCBI Taxonomy" id="585013"/>
    <lineage>
        <taxon>Eukaryota</taxon>
        <taxon>Fungi</taxon>
        <taxon>Dikarya</taxon>
        <taxon>Basidiomycota</taxon>
        <taxon>Agaricomycotina</taxon>
        <taxon>Agaricomycetes</taxon>
        <taxon>Agaricomycetidae</taxon>
        <taxon>Agaricales</taxon>
        <taxon>Marasmiineae</taxon>
        <taxon>Marasmiaceae</taxon>
        <taxon>Marasmius</taxon>
    </lineage>
</organism>
<dbReference type="Gene3D" id="3.20.20.140">
    <property type="entry name" value="Metal-dependent hydrolases"/>
    <property type="match status" value="1"/>
</dbReference>
<proteinExistence type="predicted"/>
<name>A0ABR3F864_9AGAR</name>
<dbReference type="Proteomes" id="UP001465976">
    <property type="component" value="Unassembled WGS sequence"/>
</dbReference>
<keyword evidence="2" id="KW-1185">Reference proteome</keyword>
<dbReference type="SUPFAM" id="SSF51556">
    <property type="entry name" value="Metallo-dependent hydrolases"/>
    <property type="match status" value="1"/>
</dbReference>
<reference evidence="1 2" key="1">
    <citation type="submission" date="2024-02" db="EMBL/GenBank/DDBJ databases">
        <title>A draft genome for the cacao thread blight pathogen Marasmius crinis-equi.</title>
        <authorList>
            <person name="Cohen S.P."/>
            <person name="Baruah I.K."/>
            <person name="Amoako-Attah I."/>
            <person name="Bukari Y."/>
            <person name="Meinhardt L.W."/>
            <person name="Bailey B.A."/>
        </authorList>
    </citation>
    <scope>NUCLEOTIDE SEQUENCE [LARGE SCALE GENOMIC DNA]</scope>
    <source>
        <strain evidence="1 2">GH-76</strain>
    </source>
</reference>
<accession>A0ABR3F864</accession>